<evidence type="ECO:0000256" key="2">
    <source>
        <dbReference type="SAM" id="Phobius"/>
    </source>
</evidence>
<dbReference type="Proteomes" id="UP001157161">
    <property type="component" value="Unassembled WGS sequence"/>
</dbReference>
<keyword evidence="2" id="KW-1133">Transmembrane helix</keyword>
<feature type="compositionally biased region" description="Basic and acidic residues" evidence="1">
    <location>
        <begin position="80"/>
        <end position="93"/>
    </location>
</feature>
<dbReference type="Gene3D" id="1.10.510.10">
    <property type="entry name" value="Transferase(Phosphotransferase) domain 1"/>
    <property type="match status" value="1"/>
</dbReference>
<evidence type="ECO:0000313" key="5">
    <source>
        <dbReference type="Proteomes" id="UP001157161"/>
    </source>
</evidence>
<dbReference type="AlphaFoldDB" id="A0AA37XE71"/>
<dbReference type="GO" id="GO:0004672">
    <property type="term" value="F:protein kinase activity"/>
    <property type="evidence" value="ECO:0007669"/>
    <property type="project" value="InterPro"/>
</dbReference>
<dbReference type="EMBL" id="BSUM01000001">
    <property type="protein sequence ID" value="GMA31504.1"/>
    <property type="molecule type" value="Genomic_DNA"/>
</dbReference>
<feature type="transmembrane region" description="Helical" evidence="2">
    <location>
        <begin position="214"/>
        <end position="236"/>
    </location>
</feature>
<evidence type="ECO:0000259" key="3">
    <source>
        <dbReference type="PROSITE" id="PS50011"/>
    </source>
</evidence>
<feature type="region of interest" description="Disordered" evidence="1">
    <location>
        <begin position="74"/>
        <end position="93"/>
    </location>
</feature>
<dbReference type="PROSITE" id="PS50011">
    <property type="entry name" value="PROTEIN_KINASE_DOM"/>
    <property type="match status" value="1"/>
</dbReference>
<reference evidence="4" key="1">
    <citation type="journal article" date="2014" name="Int. J. Syst. Evol. Microbiol.">
        <title>Complete genome sequence of Corynebacterium casei LMG S-19264T (=DSM 44701T), isolated from a smear-ripened cheese.</title>
        <authorList>
            <consortium name="US DOE Joint Genome Institute (JGI-PGF)"/>
            <person name="Walter F."/>
            <person name="Albersmeier A."/>
            <person name="Kalinowski J."/>
            <person name="Ruckert C."/>
        </authorList>
    </citation>
    <scope>NUCLEOTIDE SEQUENCE</scope>
    <source>
        <strain evidence="4">NBRC 112290</strain>
    </source>
</reference>
<feature type="domain" description="Protein kinase" evidence="3">
    <location>
        <begin position="1"/>
        <end position="159"/>
    </location>
</feature>
<gene>
    <name evidence="4" type="ORF">GCM10025875_14960</name>
</gene>
<accession>A0AA37XE71</accession>
<evidence type="ECO:0000313" key="4">
    <source>
        <dbReference type="EMBL" id="GMA31504.1"/>
    </source>
</evidence>
<comment type="caution">
    <text evidence="4">The sequence shown here is derived from an EMBL/GenBank/DDBJ whole genome shotgun (WGS) entry which is preliminary data.</text>
</comment>
<keyword evidence="5" id="KW-1185">Reference proteome</keyword>
<name>A0AA37XE71_9MICO</name>
<organism evidence="4 5">
    <name type="scientific">Litorihabitans aurantiacus</name>
    <dbReference type="NCBI Taxonomy" id="1930061"/>
    <lineage>
        <taxon>Bacteria</taxon>
        <taxon>Bacillati</taxon>
        <taxon>Actinomycetota</taxon>
        <taxon>Actinomycetes</taxon>
        <taxon>Micrococcales</taxon>
        <taxon>Beutenbergiaceae</taxon>
        <taxon>Litorihabitans</taxon>
    </lineage>
</organism>
<dbReference type="InterPro" id="IPR000719">
    <property type="entry name" value="Prot_kinase_dom"/>
</dbReference>
<dbReference type="SUPFAM" id="SSF56112">
    <property type="entry name" value="Protein kinase-like (PK-like)"/>
    <property type="match status" value="1"/>
</dbReference>
<sequence>MTDLAVGPTLGELVRSADGLDAAASLRVLHDVASALAALHRWGVVHGRLDAEHVVLRPDGAVLVDLVATDGSAGGSRTCAPERRRTPARDEVRPTAASDVWELATLVADVMAHESGVEGYELAPEVREILEAACRSDPARRPTATRLAEVVAASPGSLVSRASDNGPTWGTPPRDVLGVTDAVADAERAVVLEAPTAVHRAPRVRRRRARARRALAVSTAVAALGVAAVTTVTSVAPPGAREPGGTAVAPSTDRSVAAAFERRDRALESRSVALLSAAVVPGGAAWRRDTALLRELVREDVRISGLHTGVEVVRENGADGTTGSAPGEVDAGGDLTVVVTQAAHRRSGPGLHGATAVVGPRPPACLRVVAVPAAATTLLRDWEACG</sequence>
<keyword evidence="2" id="KW-0472">Membrane</keyword>
<dbReference type="InterPro" id="IPR011009">
    <property type="entry name" value="Kinase-like_dom_sf"/>
</dbReference>
<protein>
    <recommendedName>
        <fullName evidence="3">Protein kinase domain-containing protein</fullName>
    </recommendedName>
</protein>
<proteinExistence type="predicted"/>
<evidence type="ECO:0000256" key="1">
    <source>
        <dbReference type="SAM" id="MobiDB-lite"/>
    </source>
</evidence>
<keyword evidence="2" id="KW-0812">Transmembrane</keyword>
<reference evidence="4" key="2">
    <citation type="submission" date="2023-02" db="EMBL/GenBank/DDBJ databases">
        <authorList>
            <person name="Sun Q."/>
            <person name="Mori K."/>
        </authorList>
    </citation>
    <scope>NUCLEOTIDE SEQUENCE</scope>
    <source>
        <strain evidence="4">NBRC 112290</strain>
    </source>
</reference>
<dbReference type="GO" id="GO:0005524">
    <property type="term" value="F:ATP binding"/>
    <property type="evidence" value="ECO:0007669"/>
    <property type="project" value="InterPro"/>
</dbReference>